<evidence type="ECO:0000313" key="1">
    <source>
        <dbReference type="EMBL" id="TYZ26628.1"/>
    </source>
</evidence>
<protein>
    <submittedName>
        <fullName evidence="1">Uncharacterized protein</fullName>
    </submittedName>
</protein>
<dbReference type="EMBL" id="VTOZ01000048">
    <property type="protein sequence ID" value="TYZ26628.1"/>
    <property type="molecule type" value="Genomic_DNA"/>
</dbReference>
<evidence type="ECO:0000313" key="2">
    <source>
        <dbReference type="Proteomes" id="UP000322783"/>
    </source>
</evidence>
<sequence>MNERNERLDRAEIVKVIRVTLAKGAGSPDDPVRQVIRYYDTEGTFIGEVDDYQRGARGTLSASSAVR</sequence>
<dbReference type="Proteomes" id="UP000322783">
    <property type="component" value="Unassembled WGS sequence"/>
</dbReference>
<proteinExistence type="predicted"/>
<dbReference type="AlphaFoldDB" id="A0A5D6WIB5"/>
<organism evidence="1 2">
    <name type="scientific">Selenomonas caprae</name>
    <dbReference type="NCBI Taxonomy" id="2606905"/>
    <lineage>
        <taxon>Bacteria</taxon>
        <taxon>Bacillati</taxon>
        <taxon>Bacillota</taxon>
        <taxon>Negativicutes</taxon>
        <taxon>Selenomonadales</taxon>
        <taxon>Selenomonadaceae</taxon>
        <taxon>Selenomonas</taxon>
    </lineage>
</organism>
<accession>A0A5D6WIB5</accession>
<name>A0A5D6WIB5_9FIRM</name>
<comment type="caution">
    <text evidence="1">The sequence shown here is derived from an EMBL/GenBank/DDBJ whole genome shotgun (WGS) entry which is preliminary data.</text>
</comment>
<gene>
    <name evidence="1" type="ORF">FZ041_14080</name>
</gene>
<reference evidence="1 2" key="1">
    <citation type="submission" date="2019-08" db="EMBL/GenBank/DDBJ databases">
        <title>Selenomonas sp. mPRGC5 and Selenomonas sp. mPRGC8 isolated from ruminal fluid of dairy goat (Capra hircus).</title>
        <authorList>
            <person name="Poothong S."/>
            <person name="Nuengjamnong C."/>
            <person name="Tanasupawat S."/>
        </authorList>
    </citation>
    <scope>NUCLEOTIDE SEQUENCE [LARGE SCALE GENOMIC DNA]</scope>
    <source>
        <strain evidence="2">mPRGC8</strain>
    </source>
</reference>
<keyword evidence="2" id="KW-1185">Reference proteome</keyword>